<dbReference type="EMBL" id="CAKOFQ010006955">
    <property type="protein sequence ID" value="CAH1984300.1"/>
    <property type="molecule type" value="Genomic_DNA"/>
</dbReference>
<keyword evidence="6" id="KW-0999">Mitochondrion inner membrane</keyword>
<evidence type="ECO:0000256" key="6">
    <source>
        <dbReference type="ARBA" id="ARBA00022792"/>
    </source>
</evidence>
<evidence type="ECO:0000256" key="4">
    <source>
        <dbReference type="ARBA" id="ARBA00022692"/>
    </source>
</evidence>
<evidence type="ECO:0000256" key="3">
    <source>
        <dbReference type="ARBA" id="ARBA00022448"/>
    </source>
</evidence>
<dbReference type="Gene3D" id="1.50.40.10">
    <property type="entry name" value="Mitochondrial carrier domain"/>
    <property type="match status" value="1"/>
</dbReference>
<protein>
    <recommendedName>
        <fullName evidence="15">S-adenosylmethionine mitochondrial carrier protein</fullName>
    </recommendedName>
</protein>
<dbReference type="PROSITE" id="PS50920">
    <property type="entry name" value="SOLCAR"/>
    <property type="match status" value="3"/>
</dbReference>
<dbReference type="PRINTS" id="PR00926">
    <property type="entry name" value="MITOCARRIER"/>
</dbReference>
<proteinExistence type="inferred from homology"/>
<dbReference type="InterPro" id="IPR023395">
    <property type="entry name" value="MCP_dom_sf"/>
</dbReference>
<feature type="transmembrane region" description="Helical" evidence="12">
    <location>
        <begin position="97"/>
        <end position="117"/>
    </location>
</feature>
<evidence type="ECO:0000256" key="1">
    <source>
        <dbReference type="ARBA" id="ARBA00004448"/>
    </source>
</evidence>
<keyword evidence="7 12" id="KW-1133">Transmembrane helix</keyword>
<dbReference type="AlphaFoldDB" id="A0A9P0KUC3"/>
<accession>A0A9P0KUC3</accession>
<dbReference type="InterPro" id="IPR002067">
    <property type="entry name" value="MCP"/>
</dbReference>
<evidence type="ECO:0008006" key="15">
    <source>
        <dbReference type="Google" id="ProtNLM"/>
    </source>
</evidence>
<keyword evidence="14" id="KW-1185">Reference proteome</keyword>
<organism evidence="13 14">
    <name type="scientific">Acanthoscelides obtectus</name>
    <name type="common">Bean weevil</name>
    <name type="synonym">Bruchus obtectus</name>
    <dbReference type="NCBI Taxonomy" id="200917"/>
    <lineage>
        <taxon>Eukaryota</taxon>
        <taxon>Metazoa</taxon>
        <taxon>Ecdysozoa</taxon>
        <taxon>Arthropoda</taxon>
        <taxon>Hexapoda</taxon>
        <taxon>Insecta</taxon>
        <taxon>Pterygota</taxon>
        <taxon>Neoptera</taxon>
        <taxon>Endopterygota</taxon>
        <taxon>Coleoptera</taxon>
        <taxon>Polyphaga</taxon>
        <taxon>Cucujiformia</taxon>
        <taxon>Chrysomeloidea</taxon>
        <taxon>Chrysomelidae</taxon>
        <taxon>Bruchinae</taxon>
        <taxon>Bruchini</taxon>
        <taxon>Acanthoscelides</taxon>
    </lineage>
</organism>
<feature type="repeat" description="Solcar" evidence="10">
    <location>
        <begin position="189"/>
        <end position="278"/>
    </location>
</feature>
<comment type="caution">
    <text evidence="13">The sequence shown here is derived from an EMBL/GenBank/DDBJ whole genome shotgun (WGS) entry which is preliminary data.</text>
</comment>
<evidence type="ECO:0000256" key="8">
    <source>
        <dbReference type="ARBA" id="ARBA00023128"/>
    </source>
</evidence>
<comment type="similarity">
    <text evidence="2 11">Belongs to the mitochondrial carrier (TC 2.A.29) family.</text>
</comment>
<feature type="repeat" description="Solcar" evidence="10">
    <location>
        <begin position="94"/>
        <end position="178"/>
    </location>
</feature>
<feature type="transmembrane region" description="Helical" evidence="12">
    <location>
        <begin position="246"/>
        <end position="269"/>
    </location>
</feature>
<dbReference type="PANTHER" id="PTHR45667">
    <property type="entry name" value="S-ADENOSYLMETHIONINE MITOCHONDRIAL CARRIER PROTEIN"/>
    <property type="match status" value="1"/>
</dbReference>
<gene>
    <name evidence="13" type="ORF">ACAOBT_LOCUS16015</name>
</gene>
<keyword evidence="8" id="KW-0496">Mitochondrion</keyword>
<evidence type="ECO:0000313" key="14">
    <source>
        <dbReference type="Proteomes" id="UP001152888"/>
    </source>
</evidence>
<reference evidence="13" key="1">
    <citation type="submission" date="2022-03" db="EMBL/GenBank/DDBJ databases">
        <authorList>
            <person name="Sayadi A."/>
        </authorList>
    </citation>
    <scope>NUCLEOTIDE SEQUENCE</scope>
</reference>
<dbReference type="GO" id="GO:0005743">
    <property type="term" value="C:mitochondrial inner membrane"/>
    <property type="evidence" value="ECO:0007669"/>
    <property type="project" value="UniProtKB-SubCell"/>
</dbReference>
<keyword evidence="5" id="KW-0677">Repeat</keyword>
<feature type="transmembrane region" description="Helical" evidence="12">
    <location>
        <begin position="12"/>
        <end position="33"/>
    </location>
</feature>
<dbReference type="SUPFAM" id="SSF103506">
    <property type="entry name" value="Mitochondrial carrier"/>
    <property type="match status" value="1"/>
</dbReference>
<keyword evidence="4 10" id="KW-0812">Transmembrane</keyword>
<evidence type="ECO:0000256" key="5">
    <source>
        <dbReference type="ARBA" id="ARBA00022737"/>
    </source>
</evidence>
<name>A0A9P0KUC3_ACAOB</name>
<evidence type="ECO:0000256" key="10">
    <source>
        <dbReference type="PROSITE-ProRule" id="PRU00282"/>
    </source>
</evidence>
<feature type="repeat" description="Solcar" evidence="10">
    <location>
        <begin position="12"/>
        <end position="85"/>
    </location>
</feature>
<evidence type="ECO:0000256" key="2">
    <source>
        <dbReference type="ARBA" id="ARBA00006375"/>
    </source>
</evidence>
<evidence type="ECO:0000256" key="12">
    <source>
        <dbReference type="SAM" id="Phobius"/>
    </source>
</evidence>
<dbReference type="GO" id="GO:0055085">
    <property type="term" value="P:transmembrane transport"/>
    <property type="evidence" value="ECO:0007669"/>
    <property type="project" value="InterPro"/>
</dbReference>
<keyword evidence="9 10" id="KW-0472">Membrane</keyword>
<dbReference type="Proteomes" id="UP001152888">
    <property type="component" value="Unassembled WGS sequence"/>
</dbReference>
<comment type="subcellular location">
    <subcellularLocation>
        <location evidence="1">Mitochondrion inner membrane</location>
        <topology evidence="1">Multi-pass membrane protein</topology>
    </subcellularLocation>
</comment>
<evidence type="ECO:0000256" key="9">
    <source>
        <dbReference type="ARBA" id="ARBA00023136"/>
    </source>
</evidence>
<sequence>MMDIDKQSKDKILYISSFVGGGVAGLFVDMVLYPLDTMKTRLQAEQGFRKAGGFKGIYKGIGPQAVGSAPQAALFFLTYESIKYFSEPLVPKSWMPGVYMVGASISEVAACLVRVPIEVVKQRRQTQMDNKSSLKIAFDAYKEDGFRKGLYRGFGSTIVREVPFSSIQFPILEYLKSTYRTKFKNNIPLESWEVAVCGSIAGGISAAITTPLDVAKTRIMLADKAVVDVDNLTVLRMLKYIYTREGIVGLFSGVVPRTIWITLGGYIFFGSYDFSKNMCETICRRQHLL</sequence>
<dbReference type="OrthoDB" id="276989at2759"/>
<evidence type="ECO:0000313" key="13">
    <source>
        <dbReference type="EMBL" id="CAH1984300.1"/>
    </source>
</evidence>
<dbReference type="Pfam" id="PF00153">
    <property type="entry name" value="Mito_carr"/>
    <property type="match status" value="3"/>
</dbReference>
<dbReference type="FunFam" id="1.50.40.10:FF:000018">
    <property type="entry name" value="S-adenosylmethionine mitochondrial carrier protein-like"/>
    <property type="match status" value="1"/>
</dbReference>
<evidence type="ECO:0000256" key="7">
    <source>
        <dbReference type="ARBA" id="ARBA00022989"/>
    </source>
</evidence>
<keyword evidence="3 11" id="KW-0813">Transport</keyword>
<dbReference type="InterPro" id="IPR018108">
    <property type="entry name" value="MCP_transmembrane"/>
</dbReference>
<evidence type="ECO:0000256" key="11">
    <source>
        <dbReference type="RuleBase" id="RU000488"/>
    </source>
</evidence>